<sequence length="251" mass="27425">MAGSAWAAPQASSLSAPAWVITPVDNLCRTELELTGRSGGVAPAALTSDGREVRLVFAKEDAPERAFLSLRINQKPFSNLVVRGAEPGLSEMVLSDETLSALRKGGVLQVGWLSQEPVSLSLSGSDQGLADLRTCGAQVAAQWRERQSAQAQAKAQSDADARAKALAAEQLAAVRAQRAAAEAERTRLLAEADRQRALADAERRRVEAEQADYEQSRWEPAPEPYRGYREYPPAYREYPRPAPRYGYRPYD</sequence>
<dbReference type="Proteomes" id="UP000249725">
    <property type="component" value="Unassembled WGS sequence"/>
</dbReference>
<evidence type="ECO:0000313" key="3">
    <source>
        <dbReference type="Proteomes" id="UP000249725"/>
    </source>
</evidence>
<evidence type="ECO:0000256" key="1">
    <source>
        <dbReference type="SAM" id="MobiDB-lite"/>
    </source>
</evidence>
<accession>A0A328AT54</accession>
<feature type="region of interest" description="Disordered" evidence="1">
    <location>
        <begin position="201"/>
        <end position="251"/>
    </location>
</feature>
<name>A0A328AT54_9CAUL</name>
<protein>
    <submittedName>
        <fullName evidence="2">Uncharacterized protein</fullName>
    </submittedName>
</protein>
<proteinExistence type="predicted"/>
<gene>
    <name evidence="2" type="ORF">DJ018_01515</name>
</gene>
<keyword evidence="3" id="KW-1185">Reference proteome</keyword>
<organism evidence="2 3">
    <name type="scientific">Phenylobacterium deserti</name>
    <dbReference type="NCBI Taxonomy" id="1914756"/>
    <lineage>
        <taxon>Bacteria</taxon>
        <taxon>Pseudomonadati</taxon>
        <taxon>Pseudomonadota</taxon>
        <taxon>Alphaproteobacteria</taxon>
        <taxon>Caulobacterales</taxon>
        <taxon>Caulobacteraceae</taxon>
        <taxon>Phenylobacterium</taxon>
    </lineage>
</organism>
<comment type="caution">
    <text evidence="2">The sequence shown here is derived from an EMBL/GenBank/DDBJ whole genome shotgun (WGS) entry which is preliminary data.</text>
</comment>
<reference evidence="3" key="1">
    <citation type="submission" date="2018-05" db="EMBL/GenBank/DDBJ databases">
        <authorList>
            <person name="Li X."/>
        </authorList>
    </citation>
    <scope>NUCLEOTIDE SEQUENCE [LARGE SCALE GENOMIC DNA]</scope>
    <source>
        <strain evidence="3">YIM 73061</strain>
    </source>
</reference>
<dbReference type="EMBL" id="QFYR01000001">
    <property type="protein sequence ID" value="RAK56684.1"/>
    <property type="molecule type" value="Genomic_DNA"/>
</dbReference>
<evidence type="ECO:0000313" key="2">
    <source>
        <dbReference type="EMBL" id="RAK56684.1"/>
    </source>
</evidence>
<dbReference type="AlphaFoldDB" id="A0A328AT54"/>